<keyword evidence="1 6" id="KW-0645">Protease</keyword>
<dbReference type="OrthoDB" id="9810445at2"/>
<comment type="similarity">
    <text evidence="6">Belongs to the peptidase M48 family.</text>
</comment>
<sequence>MKKAWRLLPAVSLLALLFTGTLEAAIDQAAVNRAWKNISAAAGIEHKPVNFENKKEPNAWVKFSPGNHSVHVTTGLMAILDHEDEIAGILAHEAGHIQLGHYNSSVGRSLLWGLLFHALEGNAAREIAGGVGMALAESGFSREQEVAADDYGIRTASAAGYSPWGLVRAMEKMKAAGFKTSPNGFNSHPPTDRRLLRLRNNASAIEPRK</sequence>
<evidence type="ECO:0000313" key="9">
    <source>
        <dbReference type="EMBL" id="TDY59695.1"/>
    </source>
</evidence>
<evidence type="ECO:0000256" key="1">
    <source>
        <dbReference type="ARBA" id="ARBA00022670"/>
    </source>
</evidence>
<organism evidence="9 10">
    <name type="scientific">Aminivibrio pyruvatiphilus</name>
    <dbReference type="NCBI Taxonomy" id="1005740"/>
    <lineage>
        <taxon>Bacteria</taxon>
        <taxon>Thermotogati</taxon>
        <taxon>Synergistota</taxon>
        <taxon>Synergistia</taxon>
        <taxon>Synergistales</taxon>
        <taxon>Aminobacteriaceae</taxon>
        <taxon>Aminivibrio</taxon>
    </lineage>
</organism>
<keyword evidence="10" id="KW-1185">Reference proteome</keyword>
<dbReference type="PANTHER" id="PTHR22726:SF1">
    <property type="entry name" value="METALLOENDOPEPTIDASE OMA1, MITOCHONDRIAL"/>
    <property type="match status" value="1"/>
</dbReference>
<keyword evidence="2" id="KW-0479">Metal-binding</keyword>
<name>A0A4R8M7D2_9BACT</name>
<dbReference type="EMBL" id="SORI01000011">
    <property type="protein sequence ID" value="TDY59695.1"/>
    <property type="molecule type" value="Genomic_DNA"/>
</dbReference>
<dbReference type="CDD" id="cd07332">
    <property type="entry name" value="M48C_Oma1_like"/>
    <property type="match status" value="1"/>
</dbReference>
<feature type="domain" description="Peptidase M48" evidence="8">
    <location>
        <begin position="27"/>
        <end position="200"/>
    </location>
</feature>
<evidence type="ECO:0000256" key="6">
    <source>
        <dbReference type="RuleBase" id="RU003983"/>
    </source>
</evidence>
<dbReference type="PANTHER" id="PTHR22726">
    <property type="entry name" value="METALLOENDOPEPTIDASE OMA1"/>
    <property type="match status" value="1"/>
</dbReference>
<dbReference type="GO" id="GO:0016020">
    <property type="term" value="C:membrane"/>
    <property type="evidence" value="ECO:0007669"/>
    <property type="project" value="TreeGrafter"/>
</dbReference>
<keyword evidence="5 6" id="KW-0482">Metalloprotease</keyword>
<dbReference type="RefSeq" id="WP_133957848.1">
    <property type="nucleotide sequence ID" value="NZ_SORI01000011.1"/>
</dbReference>
<dbReference type="InterPro" id="IPR051156">
    <property type="entry name" value="Mito/Outer_Membr_Metalloprot"/>
</dbReference>
<comment type="cofactor">
    <cofactor evidence="6">
        <name>Zn(2+)</name>
        <dbReference type="ChEBI" id="CHEBI:29105"/>
    </cofactor>
    <text evidence="6">Binds 1 zinc ion per subunit.</text>
</comment>
<dbReference type="Pfam" id="PF01435">
    <property type="entry name" value="Peptidase_M48"/>
    <property type="match status" value="1"/>
</dbReference>
<reference evidence="9 10" key="1">
    <citation type="submission" date="2019-03" db="EMBL/GenBank/DDBJ databases">
        <title>Genomic Encyclopedia of Type Strains, Phase IV (KMG-IV): sequencing the most valuable type-strain genomes for metagenomic binning, comparative biology and taxonomic classification.</title>
        <authorList>
            <person name="Goeker M."/>
        </authorList>
    </citation>
    <scope>NUCLEOTIDE SEQUENCE [LARGE SCALE GENOMIC DNA]</scope>
    <source>
        <strain evidence="9 10">DSM 25964</strain>
    </source>
</reference>
<dbReference type="GO" id="GO:0046872">
    <property type="term" value="F:metal ion binding"/>
    <property type="evidence" value="ECO:0007669"/>
    <property type="project" value="UniProtKB-KW"/>
</dbReference>
<proteinExistence type="inferred from homology"/>
<feature type="chain" id="PRO_5020300443" evidence="7">
    <location>
        <begin position="25"/>
        <end position="209"/>
    </location>
</feature>
<protein>
    <submittedName>
        <fullName evidence="9">Putative metalloprotease</fullName>
    </submittedName>
</protein>
<dbReference type="Proteomes" id="UP000295066">
    <property type="component" value="Unassembled WGS sequence"/>
</dbReference>
<evidence type="ECO:0000259" key="8">
    <source>
        <dbReference type="Pfam" id="PF01435"/>
    </source>
</evidence>
<evidence type="ECO:0000256" key="4">
    <source>
        <dbReference type="ARBA" id="ARBA00022833"/>
    </source>
</evidence>
<dbReference type="InterPro" id="IPR001915">
    <property type="entry name" value="Peptidase_M48"/>
</dbReference>
<dbReference type="GO" id="GO:0004222">
    <property type="term" value="F:metalloendopeptidase activity"/>
    <property type="evidence" value="ECO:0007669"/>
    <property type="project" value="InterPro"/>
</dbReference>
<evidence type="ECO:0000256" key="2">
    <source>
        <dbReference type="ARBA" id="ARBA00022723"/>
    </source>
</evidence>
<gene>
    <name evidence="9" type="ORF">C8D99_11129</name>
</gene>
<keyword evidence="4 6" id="KW-0862">Zinc</keyword>
<evidence type="ECO:0000256" key="7">
    <source>
        <dbReference type="SAM" id="SignalP"/>
    </source>
</evidence>
<evidence type="ECO:0000256" key="5">
    <source>
        <dbReference type="ARBA" id="ARBA00023049"/>
    </source>
</evidence>
<comment type="caution">
    <text evidence="9">The sequence shown here is derived from an EMBL/GenBank/DDBJ whole genome shotgun (WGS) entry which is preliminary data.</text>
</comment>
<evidence type="ECO:0000256" key="3">
    <source>
        <dbReference type="ARBA" id="ARBA00022801"/>
    </source>
</evidence>
<dbReference type="AlphaFoldDB" id="A0A4R8M7D2"/>
<keyword evidence="7" id="KW-0732">Signal</keyword>
<feature type="signal peptide" evidence="7">
    <location>
        <begin position="1"/>
        <end position="24"/>
    </location>
</feature>
<accession>A0A4R8M7D2</accession>
<dbReference type="GO" id="GO:0051603">
    <property type="term" value="P:proteolysis involved in protein catabolic process"/>
    <property type="evidence" value="ECO:0007669"/>
    <property type="project" value="TreeGrafter"/>
</dbReference>
<dbReference type="Gene3D" id="3.30.2010.10">
    <property type="entry name" value="Metalloproteases ('zincins'), catalytic domain"/>
    <property type="match status" value="1"/>
</dbReference>
<evidence type="ECO:0000313" key="10">
    <source>
        <dbReference type="Proteomes" id="UP000295066"/>
    </source>
</evidence>
<keyword evidence="3 6" id="KW-0378">Hydrolase</keyword>